<evidence type="ECO:0000313" key="4">
    <source>
        <dbReference type="EMBL" id="ROW11067.1"/>
    </source>
</evidence>
<dbReference type="Pfam" id="PF10193">
    <property type="entry name" value="Telomere_reg-2"/>
    <property type="match status" value="1"/>
</dbReference>
<gene>
    <name evidence="4" type="ORF">VMCG_00911</name>
</gene>
<dbReference type="GO" id="GO:0051083">
    <property type="term" value="P:'de novo' cotranslational protein folding"/>
    <property type="evidence" value="ECO:0007669"/>
    <property type="project" value="TreeGrafter"/>
</dbReference>
<sequence>MEELLSPVSRTYLKPEDTGNALLQQSKTASPKAIPTHKSTLSSLDDVIEVLKNEPDYDALISALRYLLKAGGGGGQVKSGASGPQTARVIQILVTEIVPNYWTLFKESSADDETSDIALLLQSLRSLAGLNATLLRLRTLTQEQKSETTEVNRSDIVLNLNILLEVLCGLLDGEDRVSQLWTSTSVDSDSMKKRILSRDFVNVIGGGRIISLSAEADALVPQEAKGKIIWIADGVEYSKWLSRNVISWSKQVDNPEDTKLAADLLSKAMHLGYSDTVIKHLLEDLINEAQPEQRMRSLLDNLAPTEQRNVLFSLLKILAELHLNKLKGNDTANDRTSISAAVGVINGLVANDAKYMSHLVTWLTNATGAGVGDAIGIRRAVLAVIASDRDSITIVLEKMLSQFGDFLYIKHTPMLQQEVHAQVLLLSAGYVQRLASFKLSLLVRSGTFMNMVSKRLEASQTRARLLGMIVGEALSQLAHKDDKKLNFNMEETRSDEALWYKNLVEVADVVGPVAPLASSHKPTPGSQVKEAKPPQKRKPAPKPAPSVSKAKAIIEEIDSDEEEDNDIIPLTKPDDDDEDSDDDPETVRRDKPKAPVYIRNLVSYFRDTENYDRQKLALTTAPTLIRRKANFGTEVKEHAEELASLLLGLQDQYEIDNFHDLRLQGMIAVVVAQPQIMGQWFAKTFFNGDYSMGQRASVLTVLGLSARELAGFAQSEYASAASFPSQTLPDRMKKLYVEDATSSNQLSSSASLKALPTNALDTIARSLTSDFMAPLAANAADSATGPDALKLSTFKSRLEQHQQQSSTPGQQQQQQRSKAKPRVRAIPNTTAQLIATSYFFPLTARFQSAVRSTAGRTRGIIFQPFLLSLYIRTLALLLHAAGPSTLALPDMTAELWGLLLGSSVRAQAAGDLGVTHAVLFALLTVLEVNGDRMRDLCQAMPREVIETQEWVAQIFGGVRGDDGGGEENDVRMLAAGVLIRIREGMEKYRALLMGDMIG</sequence>
<dbReference type="FunFam" id="1.25.40.720:FF:000004">
    <property type="entry name" value="WGS project CABT00000000 data, contig 2.6"/>
    <property type="match status" value="1"/>
</dbReference>
<dbReference type="OrthoDB" id="10258062at2759"/>
<evidence type="ECO:0000256" key="2">
    <source>
        <dbReference type="SAM" id="MobiDB-lite"/>
    </source>
</evidence>
<feature type="compositionally biased region" description="Acidic residues" evidence="2">
    <location>
        <begin position="574"/>
        <end position="584"/>
    </location>
</feature>
<dbReference type="InterPro" id="IPR019337">
    <property type="entry name" value="Telomere_length_regulation_dom"/>
</dbReference>
<dbReference type="InterPro" id="IPR038528">
    <property type="entry name" value="TEL2_C_sf"/>
</dbReference>
<dbReference type="GO" id="GO:0005829">
    <property type="term" value="C:cytosol"/>
    <property type="evidence" value="ECO:0007669"/>
    <property type="project" value="TreeGrafter"/>
</dbReference>
<evidence type="ECO:0000313" key="5">
    <source>
        <dbReference type="Proteomes" id="UP000283895"/>
    </source>
</evidence>
<feature type="compositionally biased region" description="Acidic residues" evidence="2">
    <location>
        <begin position="555"/>
        <end position="566"/>
    </location>
</feature>
<reference evidence="4 5" key="1">
    <citation type="submission" date="2015-09" db="EMBL/GenBank/DDBJ databases">
        <title>Host preference determinants of Valsa canker pathogens revealed by comparative genomics.</title>
        <authorList>
            <person name="Yin Z."/>
            <person name="Huang L."/>
        </authorList>
    </citation>
    <scope>NUCLEOTIDE SEQUENCE [LARGE SCALE GENOMIC DNA]</scope>
    <source>
        <strain evidence="4 5">03-1</strain>
    </source>
</reference>
<accession>A0A423X5M3</accession>
<dbReference type="InterPro" id="IPR051970">
    <property type="entry name" value="TEL2_Regulation"/>
</dbReference>
<dbReference type="GO" id="GO:0042162">
    <property type="term" value="F:telomeric DNA binding"/>
    <property type="evidence" value="ECO:0007669"/>
    <property type="project" value="TreeGrafter"/>
</dbReference>
<feature type="region of interest" description="Disordered" evidence="2">
    <location>
        <begin position="515"/>
        <end position="592"/>
    </location>
</feature>
<dbReference type="Proteomes" id="UP000283895">
    <property type="component" value="Unassembled WGS sequence"/>
</dbReference>
<name>A0A423X5M3_9PEZI</name>
<comment type="similarity">
    <text evidence="1">Belongs to the TEL2 family.</text>
</comment>
<dbReference type="PANTHER" id="PTHR15830">
    <property type="entry name" value="TELOMERE LENGTH REGULATION PROTEIN TEL2 FAMILY MEMBER"/>
    <property type="match status" value="1"/>
</dbReference>
<feature type="region of interest" description="Disordered" evidence="2">
    <location>
        <begin position="797"/>
        <end position="823"/>
    </location>
</feature>
<protein>
    <recommendedName>
        <fullName evidence="3">Telomere length regulation protein conserved domain-containing protein</fullName>
    </recommendedName>
</protein>
<organism evidence="4 5">
    <name type="scientific">Cytospora schulzeri</name>
    <dbReference type="NCBI Taxonomy" id="448051"/>
    <lineage>
        <taxon>Eukaryota</taxon>
        <taxon>Fungi</taxon>
        <taxon>Dikarya</taxon>
        <taxon>Ascomycota</taxon>
        <taxon>Pezizomycotina</taxon>
        <taxon>Sordariomycetes</taxon>
        <taxon>Sordariomycetidae</taxon>
        <taxon>Diaporthales</taxon>
        <taxon>Cytosporaceae</taxon>
        <taxon>Cytospora</taxon>
    </lineage>
</organism>
<dbReference type="Gene3D" id="1.25.40.720">
    <property type="entry name" value="Telomere length regulation protein 2, C-terminal domain"/>
    <property type="match status" value="2"/>
</dbReference>
<feature type="domain" description="Telomere length regulation protein conserved" evidence="3">
    <location>
        <begin position="595"/>
        <end position="706"/>
    </location>
</feature>
<evidence type="ECO:0000259" key="3">
    <source>
        <dbReference type="Pfam" id="PF10193"/>
    </source>
</evidence>
<comment type="caution">
    <text evidence="4">The sequence shown here is derived from an EMBL/GenBank/DDBJ whole genome shotgun (WGS) entry which is preliminary data.</text>
</comment>
<evidence type="ECO:0000256" key="1">
    <source>
        <dbReference type="ARBA" id="ARBA00006133"/>
    </source>
</evidence>
<feature type="compositionally biased region" description="Low complexity" evidence="2">
    <location>
        <begin position="801"/>
        <end position="816"/>
    </location>
</feature>
<dbReference type="PANTHER" id="PTHR15830:SF10">
    <property type="entry name" value="TELOMERE LENGTH REGULATION PROTEIN TEL2 HOMOLOG"/>
    <property type="match status" value="1"/>
</dbReference>
<dbReference type="STRING" id="356882.A0A423X5M3"/>
<dbReference type="AlphaFoldDB" id="A0A423X5M3"/>
<dbReference type="GO" id="GO:0051879">
    <property type="term" value="F:Hsp90 protein binding"/>
    <property type="evidence" value="ECO:0007669"/>
    <property type="project" value="TreeGrafter"/>
</dbReference>
<dbReference type="EMBL" id="LKEA01000002">
    <property type="protein sequence ID" value="ROW11067.1"/>
    <property type="molecule type" value="Genomic_DNA"/>
</dbReference>
<keyword evidence="5" id="KW-1185">Reference proteome</keyword>
<proteinExistence type="inferred from homology"/>